<dbReference type="InterPro" id="IPR043502">
    <property type="entry name" value="DNA/RNA_pol_sf"/>
</dbReference>
<dbReference type="Gene3D" id="3.60.10.10">
    <property type="entry name" value="Endonuclease/exonuclease/phosphatase"/>
    <property type="match status" value="1"/>
</dbReference>
<feature type="domain" description="Endonuclease/exonuclease/phosphatase" evidence="1">
    <location>
        <begin position="40"/>
        <end position="120"/>
    </location>
</feature>
<evidence type="ECO:0000259" key="2">
    <source>
        <dbReference type="Pfam" id="PF18701"/>
    </source>
</evidence>
<comment type="caution">
    <text evidence="3">The sequence shown here is derived from an EMBL/GenBank/DDBJ whole genome shotgun (WGS) entry which is preliminary data.</text>
</comment>
<dbReference type="InterPro" id="IPR005135">
    <property type="entry name" value="Endo/exonuclease/phosphatase"/>
</dbReference>
<evidence type="ECO:0000313" key="4">
    <source>
        <dbReference type="Proteomes" id="UP000668214"/>
    </source>
</evidence>
<gene>
    <name evidence="3" type="primary">Rtase</name>
    <name evidence="3" type="ORF">G6Z78_0002514</name>
</gene>
<dbReference type="GO" id="GO:0071897">
    <property type="term" value="P:DNA biosynthetic process"/>
    <property type="evidence" value="ECO:0007669"/>
    <property type="project" value="UniProtKB-ARBA"/>
</dbReference>
<dbReference type="InterPro" id="IPR036691">
    <property type="entry name" value="Endo/exonu/phosph_ase_sf"/>
</dbReference>
<proteinExistence type="predicted"/>
<accession>A0A836FQF8</accession>
<dbReference type="EMBL" id="JAANIA010000564">
    <property type="protein sequence ID" value="KAG5323558.1"/>
    <property type="molecule type" value="Genomic_DNA"/>
</dbReference>
<dbReference type="SUPFAM" id="SSF56672">
    <property type="entry name" value="DNA/RNA polymerases"/>
    <property type="match status" value="1"/>
</dbReference>
<keyword evidence="4" id="KW-1185">Reference proteome</keyword>
<dbReference type="SUPFAM" id="SSF56219">
    <property type="entry name" value="DNase I-like"/>
    <property type="match status" value="1"/>
</dbReference>
<dbReference type="Pfam" id="PF14529">
    <property type="entry name" value="Exo_endo_phos_2"/>
    <property type="match status" value="1"/>
</dbReference>
<feature type="non-terminal residue" evidence="3">
    <location>
        <position position="1"/>
    </location>
</feature>
<feature type="domain" description="DUF5641" evidence="2">
    <location>
        <begin position="661"/>
        <end position="754"/>
    </location>
</feature>
<evidence type="ECO:0000259" key="1">
    <source>
        <dbReference type="Pfam" id="PF14529"/>
    </source>
</evidence>
<feature type="non-terminal residue" evidence="3">
    <location>
        <position position="759"/>
    </location>
</feature>
<dbReference type="PANTHER" id="PTHR47331">
    <property type="entry name" value="PHD-TYPE DOMAIN-CONTAINING PROTEIN"/>
    <property type="match status" value="1"/>
</dbReference>
<protein>
    <submittedName>
        <fullName evidence="3">RTBS polymerase</fullName>
    </submittedName>
</protein>
<organism evidence="3 4">
    <name type="scientific">Pseudoatta argentina</name>
    <dbReference type="NCBI Taxonomy" id="621737"/>
    <lineage>
        <taxon>Eukaryota</taxon>
        <taxon>Metazoa</taxon>
        <taxon>Ecdysozoa</taxon>
        <taxon>Arthropoda</taxon>
        <taxon>Hexapoda</taxon>
        <taxon>Insecta</taxon>
        <taxon>Pterygota</taxon>
        <taxon>Neoptera</taxon>
        <taxon>Endopterygota</taxon>
        <taxon>Hymenoptera</taxon>
        <taxon>Apocrita</taxon>
        <taxon>Aculeata</taxon>
        <taxon>Formicoidea</taxon>
        <taxon>Formicidae</taxon>
        <taxon>Myrmicinae</taxon>
        <taxon>Pseudoatta</taxon>
    </lineage>
</organism>
<name>A0A836FQF8_9HYME</name>
<dbReference type="GO" id="GO:0003824">
    <property type="term" value="F:catalytic activity"/>
    <property type="evidence" value="ECO:0007669"/>
    <property type="project" value="InterPro"/>
</dbReference>
<evidence type="ECO:0000313" key="3">
    <source>
        <dbReference type="EMBL" id="KAG5323558.1"/>
    </source>
</evidence>
<dbReference type="InterPro" id="IPR040676">
    <property type="entry name" value="DUF5641"/>
</dbReference>
<dbReference type="Pfam" id="PF18701">
    <property type="entry name" value="DUF5641"/>
    <property type="match status" value="1"/>
</dbReference>
<reference evidence="3" key="1">
    <citation type="submission" date="2020-02" db="EMBL/GenBank/DDBJ databases">
        <title>Relaxed selection underlies rapid genomic changes in the transitions from sociality to social parasitism in ants.</title>
        <authorList>
            <person name="Bi X."/>
        </authorList>
    </citation>
    <scope>NUCLEOTIDE SEQUENCE</scope>
    <source>
        <strain evidence="3">BGI-DK2014c</strain>
        <tissue evidence="3">Whole body</tissue>
    </source>
</reference>
<dbReference type="Proteomes" id="UP000668214">
    <property type="component" value="Unassembled WGS sequence"/>
</dbReference>
<dbReference type="AlphaFoldDB" id="A0A836FQF8"/>
<sequence length="759" mass="86677">AHEGTAVIVKATIRHFENSSCKLDFLQAASITVEDSSGPITFAAIYCPPKHTITQEHFNELFDNLGQCFIAGGDYNVKHPWWGSRQTTPTPRGRQLYAAMQENTSILDAVKESTPRVTTKADALDDLLIYVAIGKLDIETTTLEPTVIPSFQELVVFLTKKAGYSKAMTAHVATSVAKSAYFKGDHQMYLCKAFQGLSVVDHVKQVSNLGRAILDNGSFISEKFLSKLGLKCQSHITINGINQQVLRALKIVNLEMSSRFDSFSTDLKCVVLPCVTQNHPVVEIDKTRLKIPSNIRLADPEFNIPREIDLLIGAEKFWELICVGQIKLGRNQPTLQKSVLGWFVAGVVKECGSRALKMSCNLSMEQDLSTALKSFWQINDGLTHKSLTNEERYIEEFFVNTYSRDSDGRFVIKLPLRPVIQADLFSIVVRFRFFRYVLCADIKKMYRQVRVHESQTFLQTILWREDSKVPMQMFELLTITYGTKPAPFLADRCLQQLAQLEKRVRTSAALLCSKSRVAERPIMLNMNQSEWPSGGKELPRGVISVLTVEYSIQDSVIPYYNYSDLSKLLRAIAYVLRFKYKTRRGKCGNRTDCTSTTELNETKTMKQLIEDVTSEAFIEALKRFISRREKVLNLYSDNGQNFQGLITYSELDLQDISRLSSWHLVEQLKQHFWSRWSKKYLALCQVRIKWKFDTHVKIKVGQLVLLKEDEMMPLRWVLARVVNIHPRPNDIIRAKTVRTSKSVCKKPIVKICPLFEEEC</sequence>